<name>A0A2C8YLI4_9MICO</name>
<dbReference type="AlphaFoldDB" id="A0A2C8YLI4"/>
<gene>
    <name evidence="1" type="ORF">SAMN06296378_0406</name>
</gene>
<dbReference type="OrthoDB" id="5120563at2"/>
<sequence length="65" mass="7270">MSHSQHFYLIENGHGRWIIRHQITDVMAGSVLRTAGGFRLKNENARTVGNFPTIEAALEGLYSTV</sequence>
<proteinExistence type="predicted"/>
<protein>
    <submittedName>
        <fullName evidence="1">Uncharacterized protein</fullName>
    </submittedName>
</protein>
<keyword evidence="2" id="KW-1185">Reference proteome</keyword>
<accession>A0A2C8YLI4</accession>
<organism evidence="1 2">
    <name type="scientific">Salinibacterium xinjiangense</name>
    <dbReference type="NCBI Taxonomy" id="386302"/>
    <lineage>
        <taxon>Bacteria</taxon>
        <taxon>Bacillati</taxon>
        <taxon>Actinomycetota</taxon>
        <taxon>Actinomycetes</taxon>
        <taxon>Micrococcales</taxon>
        <taxon>Microbacteriaceae</taxon>
        <taxon>Salinibacterium</taxon>
    </lineage>
</organism>
<dbReference type="RefSeq" id="WP_097059549.1">
    <property type="nucleotide sequence ID" value="NZ_BMLC01000002.1"/>
</dbReference>
<dbReference type="Proteomes" id="UP000219440">
    <property type="component" value="Unassembled WGS sequence"/>
</dbReference>
<evidence type="ECO:0000313" key="1">
    <source>
        <dbReference type="EMBL" id="SOE51306.1"/>
    </source>
</evidence>
<reference evidence="1 2" key="1">
    <citation type="submission" date="2017-09" db="EMBL/GenBank/DDBJ databases">
        <authorList>
            <person name="Ehlers B."/>
            <person name="Leendertz F.H."/>
        </authorList>
    </citation>
    <scope>NUCLEOTIDE SEQUENCE [LARGE SCALE GENOMIC DNA]</scope>
    <source>
        <strain evidence="1 2">CGMCC 1.05381</strain>
    </source>
</reference>
<evidence type="ECO:0000313" key="2">
    <source>
        <dbReference type="Proteomes" id="UP000219440"/>
    </source>
</evidence>
<dbReference type="EMBL" id="OCST01000001">
    <property type="protein sequence ID" value="SOE51306.1"/>
    <property type="molecule type" value="Genomic_DNA"/>
</dbReference>